<sequence length="212" mass="22909">MPCASNINSFVNGSVTYNGTRYDLLALAKWVSYQSWRKSGGLNGLPVSLIIAQWGFEHSWNAGSVQTSYNFAYQDGTCGFSSGVYDPNNSTPGKRLRFTNMLEGIRSYAKLIIEGYIHVRYAYSGNGGNSAGAAAAANALSVGYWTGYTGPATSYCSSTSYAVNSASTRRLWATAGYNGMDSTITSSNNTCLNTLHYIQKTDPNVYGLTNLY</sequence>
<dbReference type="Proteomes" id="UP001580346">
    <property type="component" value="Unassembled WGS sequence"/>
</dbReference>
<keyword evidence="2" id="KW-1185">Reference proteome</keyword>
<organism evidence="1 2">
    <name type="scientific">Paenibacillus enshidis</name>
    <dbReference type="NCBI Taxonomy" id="1458439"/>
    <lineage>
        <taxon>Bacteria</taxon>
        <taxon>Bacillati</taxon>
        <taxon>Bacillota</taxon>
        <taxon>Bacilli</taxon>
        <taxon>Bacillales</taxon>
        <taxon>Paenibacillaceae</taxon>
        <taxon>Paenibacillus</taxon>
    </lineage>
</organism>
<dbReference type="RefSeq" id="WP_375356840.1">
    <property type="nucleotide sequence ID" value="NZ_JBHHMI010000017.1"/>
</dbReference>
<accession>A0ABV5AWM2</accession>
<evidence type="ECO:0008006" key="3">
    <source>
        <dbReference type="Google" id="ProtNLM"/>
    </source>
</evidence>
<comment type="caution">
    <text evidence="1">The sequence shown here is derived from an EMBL/GenBank/DDBJ whole genome shotgun (WGS) entry which is preliminary data.</text>
</comment>
<reference evidence="1 2" key="1">
    <citation type="submission" date="2024-09" db="EMBL/GenBank/DDBJ databases">
        <title>Paenibacillus zeirhizospherea sp. nov., isolated from surface of the maize (Zea mays) roots in a horticulture field, Hungary.</title>
        <authorList>
            <person name="Marton D."/>
            <person name="Farkas M."/>
            <person name="Bedics A."/>
            <person name="Toth E."/>
            <person name="Tancsics A."/>
            <person name="Boka K."/>
            <person name="Maroti G."/>
            <person name="Kriszt B."/>
            <person name="Cserhati M."/>
        </authorList>
    </citation>
    <scope>NUCLEOTIDE SEQUENCE [LARGE SCALE GENOMIC DNA]</scope>
    <source>
        <strain evidence="1 2">KCTC 33519</strain>
    </source>
</reference>
<protein>
    <recommendedName>
        <fullName evidence="3">Mannosyl-glycoprotein endo-beta-N-acetylglucosamidase-like domain-containing protein</fullName>
    </recommendedName>
</protein>
<dbReference type="EMBL" id="JBHHMI010000017">
    <property type="protein sequence ID" value="MFB5268612.1"/>
    <property type="molecule type" value="Genomic_DNA"/>
</dbReference>
<proteinExistence type="predicted"/>
<evidence type="ECO:0000313" key="2">
    <source>
        <dbReference type="Proteomes" id="UP001580346"/>
    </source>
</evidence>
<evidence type="ECO:0000313" key="1">
    <source>
        <dbReference type="EMBL" id="MFB5268612.1"/>
    </source>
</evidence>
<name>A0ABV5AWM2_9BACL</name>
<gene>
    <name evidence="1" type="ORF">ACE41H_17765</name>
</gene>